<protein>
    <submittedName>
        <fullName evidence="2">Uncharacterized protein</fullName>
    </submittedName>
</protein>
<dbReference type="EMBL" id="DTMQ01000019">
    <property type="protein sequence ID" value="HGE99082.1"/>
    <property type="molecule type" value="Genomic_DNA"/>
</dbReference>
<name>A0A7C3UWC4_UNCW3</name>
<keyword evidence="1" id="KW-0812">Transmembrane</keyword>
<reference evidence="2" key="1">
    <citation type="journal article" date="2020" name="mSystems">
        <title>Genome- and Community-Level Interaction Insights into Carbon Utilization and Element Cycling Functions of Hydrothermarchaeota in Hydrothermal Sediment.</title>
        <authorList>
            <person name="Zhou Z."/>
            <person name="Liu Y."/>
            <person name="Xu W."/>
            <person name="Pan J."/>
            <person name="Luo Z.H."/>
            <person name="Li M."/>
        </authorList>
    </citation>
    <scope>NUCLEOTIDE SEQUENCE [LARGE SCALE GENOMIC DNA]</scope>
    <source>
        <strain evidence="2">SpSt-906</strain>
    </source>
</reference>
<feature type="transmembrane region" description="Helical" evidence="1">
    <location>
        <begin position="12"/>
        <end position="31"/>
    </location>
</feature>
<accession>A0A7C3UWC4</accession>
<organism evidence="2">
    <name type="scientific">candidate division WOR-3 bacterium</name>
    <dbReference type="NCBI Taxonomy" id="2052148"/>
    <lineage>
        <taxon>Bacteria</taxon>
        <taxon>Bacteria division WOR-3</taxon>
    </lineage>
</organism>
<gene>
    <name evidence="2" type="ORF">ENX07_03315</name>
</gene>
<feature type="transmembrane region" description="Helical" evidence="1">
    <location>
        <begin position="37"/>
        <end position="55"/>
    </location>
</feature>
<evidence type="ECO:0000256" key="1">
    <source>
        <dbReference type="SAM" id="Phobius"/>
    </source>
</evidence>
<comment type="caution">
    <text evidence="2">The sequence shown here is derived from an EMBL/GenBank/DDBJ whole genome shotgun (WGS) entry which is preliminary data.</text>
</comment>
<keyword evidence="1" id="KW-0472">Membrane</keyword>
<evidence type="ECO:0000313" key="2">
    <source>
        <dbReference type="EMBL" id="HGE99082.1"/>
    </source>
</evidence>
<sequence length="252" mass="29668">MLKTEKTTLKDFLIKFFFYGVLANLFASLLVGHYTHFSIGIVTFFGILAILYLTWLKRKLRILLSGIKGYYLSFSLEENPKIWESDVTNSFWYLGISGASIITFFERWLSRLPAGNTFSFKFLLMNPDNSKIMKRQLSFRYNLNPENLSPDQEKKIEQEIATLSKQIISTVTRLKNTQPYREGRLEIRYHDKFIPYWMYIFDERKAYVGILGKGEDGLESPVLIVHRDKTYSNVFNAFFHTWERIWEEAVSA</sequence>
<keyword evidence="1" id="KW-1133">Transmembrane helix</keyword>
<dbReference type="AlphaFoldDB" id="A0A7C3UWC4"/>
<proteinExistence type="predicted"/>